<dbReference type="Proteomes" id="UP000198415">
    <property type="component" value="Unassembled WGS sequence"/>
</dbReference>
<reference evidence="1 2" key="1">
    <citation type="submission" date="2017-06" db="EMBL/GenBank/DDBJ databases">
        <authorList>
            <person name="Kim H.J."/>
            <person name="Triplett B.A."/>
        </authorList>
    </citation>
    <scope>NUCLEOTIDE SEQUENCE [LARGE SCALE GENOMIC DNA]</scope>
    <source>
        <strain evidence="1 2">DSM 43151</strain>
    </source>
</reference>
<organism evidence="1 2">
    <name type="scientific">Actinoplanes regularis</name>
    <dbReference type="NCBI Taxonomy" id="52697"/>
    <lineage>
        <taxon>Bacteria</taxon>
        <taxon>Bacillati</taxon>
        <taxon>Actinomycetota</taxon>
        <taxon>Actinomycetes</taxon>
        <taxon>Micromonosporales</taxon>
        <taxon>Micromonosporaceae</taxon>
        <taxon>Actinoplanes</taxon>
    </lineage>
</organism>
<dbReference type="RefSeq" id="WP_143232803.1">
    <property type="nucleotide sequence ID" value="NZ_BOMU01000101.1"/>
</dbReference>
<dbReference type="PROSITE" id="PS51257">
    <property type="entry name" value="PROKAR_LIPOPROTEIN"/>
    <property type="match status" value="1"/>
</dbReference>
<evidence type="ECO:0000313" key="1">
    <source>
        <dbReference type="EMBL" id="SNS79385.1"/>
    </source>
</evidence>
<accession>A0A239HE18</accession>
<keyword evidence="2" id="KW-1185">Reference proteome</keyword>
<dbReference type="AlphaFoldDB" id="A0A239HE18"/>
<sequence>MIHDRRRLLPAVLGVTAVVAAGCTGRYEDNDPPAPPSSPGASLLHDDIAQGIVAQDRGFATFPVSGKAGRRIVGAAAVLRNTTGQPLFLLPADIKPQNVTMYVWR</sequence>
<evidence type="ECO:0000313" key="2">
    <source>
        <dbReference type="Proteomes" id="UP000198415"/>
    </source>
</evidence>
<proteinExistence type="predicted"/>
<dbReference type="EMBL" id="FZNR01000024">
    <property type="protein sequence ID" value="SNS79385.1"/>
    <property type="molecule type" value="Genomic_DNA"/>
</dbReference>
<gene>
    <name evidence="1" type="ORF">SAMN06264365_12447</name>
</gene>
<name>A0A239HE18_9ACTN</name>
<protein>
    <submittedName>
        <fullName evidence="1">Uncharacterized protein</fullName>
    </submittedName>
</protein>
<dbReference type="OrthoDB" id="9979758at2"/>